<reference evidence="7" key="2">
    <citation type="submission" date="2020-04" db="EMBL/GenBank/DDBJ databases">
        <title>Genome analysis and biological profiling of marine Cellulosimicrobium funkei MOSEL-ME6.</title>
        <authorList>
            <person name="Tanveer F."/>
            <person name="Xie Y."/>
            <person name="Shinwari Z.K."/>
        </authorList>
    </citation>
    <scope>NUCLEOTIDE SEQUENCE [LARGE SCALE GENOMIC DNA]</scope>
    <source>
        <strain evidence="7">MOSEL-ME25</strain>
    </source>
</reference>
<dbReference type="PANTHER" id="PTHR42919">
    <property type="entry name" value="N-ALPHA-ACETYLTRANSFERASE"/>
    <property type="match status" value="1"/>
</dbReference>
<dbReference type="InterPro" id="IPR051556">
    <property type="entry name" value="N-term/lysine_N-AcTrnsfr"/>
</dbReference>
<evidence type="ECO:0000313" key="6">
    <source>
        <dbReference type="Proteomes" id="UP000031546"/>
    </source>
</evidence>
<evidence type="ECO:0000256" key="2">
    <source>
        <dbReference type="ARBA" id="ARBA00023315"/>
    </source>
</evidence>
<keyword evidence="2" id="KW-0012">Acyltransferase</keyword>
<organism evidence="4 6">
    <name type="scientific">Salinicoccus roseus</name>
    <dbReference type="NCBI Taxonomy" id="45670"/>
    <lineage>
        <taxon>Bacteria</taxon>
        <taxon>Bacillati</taxon>
        <taxon>Bacillota</taxon>
        <taxon>Bacilli</taxon>
        <taxon>Bacillales</taxon>
        <taxon>Staphylococcaceae</taxon>
        <taxon>Salinicoccus</taxon>
    </lineage>
</organism>
<dbReference type="GO" id="GO:0016747">
    <property type="term" value="F:acyltransferase activity, transferring groups other than amino-acyl groups"/>
    <property type="evidence" value="ECO:0007669"/>
    <property type="project" value="InterPro"/>
</dbReference>
<sequence length="173" mass="20104">MEMTITRCTENEWKQLQEISRITFDETFRTQNKPENMEAYLTQAFTEEKIKNELSEENSQFFFVYAGDEPAGYLKVNIADAQTEEMGSESLEIERIYILKAFQSQGLGRVLFDKAMDIADEMQASKIWLGVWEKNDKAIAFYKNLGFSEHGSHSFYMGDEEQTDIIMMKPLIS</sequence>
<proteinExistence type="predicted"/>
<comment type="caution">
    <text evidence="4">The sequence shown here is derived from an EMBL/GenBank/DDBJ whole genome shotgun (WGS) entry which is preliminary data.</text>
</comment>
<accession>A0A0C2E7V4</accession>
<evidence type="ECO:0000313" key="4">
    <source>
        <dbReference type="EMBL" id="KIH71347.1"/>
    </source>
</evidence>
<keyword evidence="1 4" id="KW-0808">Transferase</keyword>
<dbReference type="AlphaFoldDB" id="A0A0C2E7V4"/>
<dbReference type="Pfam" id="PF00583">
    <property type="entry name" value="Acetyltransf_1"/>
    <property type="match status" value="1"/>
</dbReference>
<dbReference type="STRING" id="45670.SN16_04755"/>
<dbReference type="RefSeq" id="WP_040105457.1">
    <property type="nucleotide sequence ID" value="NZ_JABEVU030000001.1"/>
</dbReference>
<reference evidence="5" key="3">
    <citation type="submission" date="2020-04" db="EMBL/GenBank/DDBJ databases">
        <authorList>
            <person name="Tanveer F."/>
            <person name="Xie Y."/>
            <person name="Shinwari Z.K."/>
        </authorList>
    </citation>
    <scope>NUCLEOTIDE SEQUENCE</scope>
    <source>
        <strain evidence="5">MOSEL-ME25</strain>
    </source>
</reference>
<dbReference type="InterPro" id="IPR016181">
    <property type="entry name" value="Acyl_CoA_acyltransferase"/>
</dbReference>
<dbReference type="CDD" id="cd04301">
    <property type="entry name" value="NAT_SF"/>
    <property type="match status" value="1"/>
</dbReference>
<evidence type="ECO:0000259" key="3">
    <source>
        <dbReference type="PROSITE" id="PS51186"/>
    </source>
</evidence>
<dbReference type="EMBL" id="JXII01000003">
    <property type="protein sequence ID" value="KIH71347.1"/>
    <property type="molecule type" value="Genomic_DNA"/>
</dbReference>
<dbReference type="SUPFAM" id="SSF55729">
    <property type="entry name" value="Acyl-CoA N-acyltransferases (Nat)"/>
    <property type="match status" value="1"/>
</dbReference>
<name>A0A0C2E7V4_9STAP</name>
<dbReference type="Gene3D" id="3.40.630.30">
    <property type="match status" value="1"/>
</dbReference>
<gene>
    <name evidence="5" type="ORF">F7P68_0006090</name>
    <name evidence="4" type="ORF">SN16_04755</name>
</gene>
<reference evidence="5 7" key="4">
    <citation type="submission" date="2022-12" db="EMBL/GenBank/DDBJ databases">
        <title>Genome analysis and biological profiling of marine Salinicoccus roseus MOSEL-ME25.</title>
        <authorList>
            <person name="Mirza F.T."/>
            <person name="Xie Y."/>
            <person name="Shinwari Z.K."/>
        </authorList>
    </citation>
    <scope>NUCLEOTIDE SEQUENCE [LARGE SCALE GENOMIC DNA]</scope>
    <source>
        <strain evidence="5 7">MOSEL-ME25</strain>
    </source>
</reference>
<dbReference type="EMBL" id="JABEVU030000001">
    <property type="protein sequence ID" value="MDB0580093.1"/>
    <property type="molecule type" value="Genomic_DNA"/>
</dbReference>
<dbReference type="OrthoDB" id="7205533at2"/>
<dbReference type="GeneID" id="77844856"/>
<evidence type="ECO:0000256" key="1">
    <source>
        <dbReference type="ARBA" id="ARBA00022679"/>
    </source>
</evidence>
<reference evidence="4 6" key="1">
    <citation type="submission" date="2015-01" db="EMBL/GenBank/DDBJ databases">
        <title>Genome sequences of high lactate-tolerant strain Salinicoccus roseus W12 with industrial interest.</title>
        <authorList>
            <person name="Wang H."/>
            <person name="Yu B."/>
        </authorList>
    </citation>
    <scope>NUCLEOTIDE SEQUENCE [LARGE SCALE GENOMIC DNA]</scope>
    <source>
        <strain evidence="4 6">W12</strain>
    </source>
</reference>
<evidence type="ECO:0000313" key="7">
    <source>
        <dbReference type="Proteomes" id="UP000527860"/>
    </source>
</evidence>
<dbReference type="Proteomes" id="UP000031546">
    <property type="component" value="Unassembled WGS sequence"/>
</dbReference>
<evidence type="ECO:0000313" key="5">
    <source>
        <dbReference type="EMBL" id="MDB0580093.1"/>
    </source>
</evidence>
<protein>
    <submittedName>
        <fullName evidence="5">GNAT family N-acetyltransferase</fullName>
    </submittedName>
    <submittedName>
        <fullName evidence="4">GNAT family acetyltransferase</fullName>
    </submittedName>
</protein>
<dbReference type="Proteomes" id="UP000527860">
    <property type="component" value="Unassembled WGS sequence"/>
</dbReference>
<dbReference type="PROSITE" id="PS51186">
    <property type="entry name" value="GNAT"/>
    <property type="match status" value="1"/>
</dbReference>
<dbReference type="InterPro" id="IPR000182">
    <property type="entry name" value="GNAT_dom"/>
</dbReference>
<feature type="domain" description="N-acetyltransferase" evidence="3">
    <location>
        <begin position="3"/>
        <end position="172"/>
    </location>
</feature>
<dbReference type="PANTHER" id="PTHR42919:SF8">
    <property type="entry name" value="N-ALPHA-ACETYLTRANSFERASE 50"/>
    <property type="match status" value="1"/>
</dbReference>
<keyword evidence="7" id="KW-1185">Reference proteome</keyword>